<dbReference type="Gene3D" id="1.10.150.130">
    <property type="match status" value="1"/>
</dbReference>
<keyword evidence="1" id="KW-0238">DNA-binding</keyword>
<dbReference type="EMBL" id="POWG01000003">
    <property type="protein sequence ID" value="PNR00206.1"/>
    <property type="molecule type" value="Genomic_DNA"/>
</dbReference>
<evidence type="ECO:0000259" key="2">
    <source>
        <dbReference type="Pfam" id="PF22022"/>
    </source>
</evidence>
<dbReference type="Pfam" id="PF22022">
    <property type="entry name" value="Phage_int_M"/>
    <property type="match status" value="1"/>
</dbReference>
<comment type="caution">
    <text evidence="3">The sequence shown here is derived from an EMBL/GenBank/DDBJ whole genome shotgun (WGS) entry which is preliminary data.</text>
</comment>
<dbReference type="InterPro" id="IPR053876">
    <property type="entry name" value="Phage_int_M"/>
</dbReference>
<organism evidence="3 4">
    <name type="scientific">Azospirillum argentinense</name>
    <dbReference type="NCBI Taxonomy" id="2970906"/>
    <lineage>
        <taxon>Bacteria</taxon>
        <taxon>Pseudomonadati</taxon>
        <taxon>Pseudomonadota</taxon>
        <taxon>Alphaproteobacteria</taxon>
        <taxon>Rhodospirillales</taxon>
        <taxon>Azospirillaceae</taxon>
        <taxon>Azospirillum</taxon>
    </lineage>
</organism>
<evidence type="ECO:0000313" key="4">
    <source>
        <dbReference type="Proteomes" id="UP000236268"/>
    </source>
</evidence>
<reference evidence="3 4" key="1">
    <citation type="submission" date="2018-01" db="EMBL/GenBank/DDBJ databases">
        <title>Whole genome sequence of Azospirillum brasilense REC3 isolated from strawberry roots.</title>
        <authorList>
            <person name="Fontana C.A."/>
            <person name="Salazar S.M."/>
            <person name="Bassi D."/>
            <person name="Puglisi E."/>
            <person name="Lovaisa N.C."/>
            <person name="Toffoli L.M."/>
            <person name="Pedraza R."/>
            <person name="Cocconcelli P.S."/>
        </authorList>
    </citation>
    <scope>NUCLEOTIDE SEQUENCE [LARGE SCALE GENOMIC DNA]</scope>
    <source>
        <strain evidence="3 4">REC3</strain>
    </source>
</reference>
<dbReference type="InterPro" id="IPR010998">
    <property type="entry name" value="Integrase_recombinase_N"/>
</dbReference>
<dbReference type="InterPro" id="IPR011010">
    <property type="entry name" value="DNA_brk_join_enz"/>
</dbReference>
<proteinExistence type="predicted"/>
<gene>
    <name evidence="3" type="ORF">C1S70_05110</name>
</gene>
<evidence type="ECO:0000313" key="3">
    <source>
        <dbReference type="EMBL" id="PNR00206.1"/>
    </source>
</evidence>
<accession>A0A2K1G5Y7</accession>
<sequence length="109" mass="12434">MYPVIDDVSVQAVDVGMVLRVLEPMWTTKTETATRVRGRIVTILDRATARWYHQGENPARWRGHLENLLPKHRTVQRVEHRPTLLAEIGTVMEDWAIACCEGMQPSSPS</sequence>
<dbReference type="GO" id="GO:0003677">
    <property type="term" value="F:DNA binding"/>
    <property type="evidence" value="ECO:0007669"/>
    <property type="project" value="UniProtKB-KW"/>
</dbReference>
<name>A0A2K1G5Y7_9PROT</name>
<dbReference type="SUPFAM" id="SSF56349">
    <property type="entry name" value="DNA breaking-rejoining enzymes"/>
    <property type="match status" value="1"/>
</dbReference>
<dbReference type="Proteomes" id="UP000236268">
    <property type="component" value="Unassembled WGS sequence"/>
</dbReference>
<protein>
    <recommendedName>
        <fullName evidence="2">Phage integrase central domain-containing protein</fullName>
    </recommendedName>
</protein>
<feature type="domain" description="Phage integrase central" evidence="2">
    <location>
        <begin position="2"/>
        <end position="64"/>
    </location>
</feature>
<evidence type="ECO:0000256" key="1">
    <source>
        <dbReference type="ARBA" id="ARBA00023125"/>
    </source>
</evidence>
<dbReference type="AlphaFoldDB" id="A0A2K1G5Y7"/>